<feature type="compositionally biased region" description="Polar residues" evidence="1">
    <location>
        <begin position="96"/>
        <end position="105"/>
    </location>
</feature>
<feature type="compositionally biased region" description="Basic and acidic residues" evidence="1">
    <location>
        <begin position="286"/>
        <end position="307"/>
    </location>
</feature>
<dbReference type="AlphaFoldDB" id="A0AAW0Z0H1"/>
<sequence>MAPLSRSFSLPVSLSNHVSRLKALSGAADKDEVSASKVAKSSQDSSLPSPSLAVIPEATLPESTFRRPSLSFSVSNGSEGGTTVKTSPATPPSRLWSRSSITSLPSRFRKVRHTDDPTKDQANGLGLEGMMTESNEVRGRTRSWRSKGDKSQIQPKDEVLTQTVTPPSPAPEFSPDTTPVPLHDQAHNLLLGAIDRGRPSPPPSSNGSSSDMKRTGSALAALGLRAAALGGAAAAAPAPPKSPDKLPEASQPAKASFLQPSKPVGFSGSGAKQPRAPSPFFRARRSRDQARARDKSPEVGALRKDNYPESEPESVGAPKTYRPQASAYEDDSGSDADVEHDTAPDADAEEETEAEVEDNSSVGSADEDGILDEDGEVIFDEETEKNTEANAVFYEGDAAGLGGRAAESVFHEPGESGNESETRSELDFFGEEVEQDPLGEGPNVIVPPQSLFAQPIDPKTWSNSDKAQKLRVQKERQTSALLLVRQVTGLLQRTRLHITVTCQFLHAKNSRHMLLDLIDFLEPSMVIKSSVPVMVARRRLLRPLRKTNPANLRHSPRVSLASASIEKAASSRQEDDVMDVAEEEGTTDDAAIAKSKEPAKA</sequence>
<feature type="compositionally biased region" description="Basic and acidic residues" evidence="1">
    <location>
        <begin position="146"/>
        <end position="159"/>
    </location>
</feature>
<dbReference type="GeneID" id="92180304"/>
<dbReference type="KEGG" id="kne:92180304"/>
<dbReference type="EMBL" id="JBCAWK010000005">
    <property type="protein sequence ID" value="KAK8858816.1"/>
    <property type="molecule type" value="Genomic_DNA"/>
</dbReference>
<feature type="compositionally biased region" description="Polar residues" evidence="1">
    <location>
        <begin position="70"/>
        <end position="88"/>
    </location>
</feature>
<feature type="compositionally biased region" description="Acidic residues" evidence="1">
    <location>
        <begin position="365"/>
        <end position="383"/>
    </location>
</feature>
<comment type="caution">
    <text evidence="2">The sequence shown here is derived from an EMBL/GenBank/DDBJ whole genome shotgun (WGS) entry which is preliminary data.</text>
</comment>
<gene>
    <name evidence="2" type="ORF">IAR55_003046</name>
</gene>
<evidence type="ECO:0000313" key="3">
    <source>
        <dbReference type="Proteomes" id="UP001388673"/>
    </source>
</evidence>
<reference evidence="2 3" key="1">
    <citation type="journal article" date="2024" name="bioRxiv">
        <title>Comparative genomics of Cryptococcus and Kwoniella reveals pathogenesis evolution and contrasting karyotype dynamics via intercentromeric recombination or chromosome fusion.</title>
        <authorList>
            <person name="Coelho M.A."/>
            <person name="David-Palma M."/>
            <person name="Shea T."/>
            <person name="Bowers K."/>
            <person name="McGinley-Smith S."/>
            <person name="Mohammad A.W."/>
            <person name="Gnirke A."/>
            <person name="Yurkov A.M."/>
            <person name="Nowrousian M."/>
            <person name="Sun S."/>
            <person name="Cuomo C.A."/>
            <person name="Heitman J."/>
        </authorList>
    </citation>
    <scope>NUCLEOTIDE SEQUENCE [LARGE SCALE GENOMIC DNA]</scope>
    <source>
        <strain evidence="2 3">CBS 13917</strain>
    </source>
</reference>
<evidence type="ECO:0000256" key="1">
    <source>
        <dbReference type="SAM" id="MobiDB-lite"/>
    </source>
</evidence>
<feature type="compositionally biased region" description="Acidic residues" evidence="1">
    <location>
        <begin position="576"/>
        <end position="587"/>
    </location>
</feature>
<proteinExistence type="predicted"/>
<accession>A0AAW0Z0H1</accession>
<dbReference type="RefSeq" id="XP_066803657.1">
    <property type="nucleotide sequence ID" value="XM_066946156.1"/>
</dbReference>
<evidence type="ECO:0000313" key="2">
    <source>
        <dbReference type="EMBL" id="KAK8858816.1"/>
    </source>
</evidence>
<dbReference type="Proteomes" id="UP001388673">
    <property type="component" value="Unassembled WGS sequence"/>
</dbReference>
<feature type="region of interest" description="Disordered" evidence="1">
    <location>
        <begin position="25"/>
        <end position="390"/>
    </location>
</feature>
<name>A0AAW0Z0H1_9TREE</name>
<keyword evidence="3" id="KW-1185">Reference proteome</keyword>
<protein>
    <submittedName>
        <fullName evidence="2">Uncharacterized protein</fullName>
    </submittedName>
</protein>
<organism evidence="2 3">
    <name type="scientific">Kwoniella newhampshirensis</name>
    <dbReference type="NCBI Taxonomy" id="1651941"/>
    <lineage>
        <taxon>Eukaryota</taxon>
        <taxon>Fungi</taxon>
        <taxon>Dikarya</taxon>
        <taxon>Basidiomycota</taxon>
        <taxon>Agaricomycotina</taxon>
        <taxon>Tremellomycetes</taxon>
        <taxon>Tremellales</taxon>
        <taxon>Cryptococcaceae</taxon>
        <taxon>Kwoniella</taxon>
    </lineage>
</organism>
<feature type="compositionally biased region" description="Low complexity" evidence="1">
    <location>
        <begin position="41"/>
        <end position="52"/>
    </location>
</feature>
<feature type="region of interest" description="Disordered" evidence="1">
    <location>
        <begin position="547"/>
        <end position="601"/>
    </location>
</feature>
<feature type="compositionally biased region" description="Acidic residues" evidence="1">
    <location>
        <begin position="344"/>
        <end position="358"/>
    </location>
</feature>
<feature type="compositionally biased region" description="Low complexity" evidence="1">
    <location>
        <begin position="218"/>
        <end position="236"/>
    </location>
</feature>